<feature type="binding site" evidence="4">
    <location>
        <position position="171"/>
    </location>
    <ligand>
        <name>Zn(2+)</name>
        <dbReference type="ChEBI" id="CHEBI:29105"/>
    </ligand>
</feature>
<evidence type="ECO:0000256" key="1">
    <source>
        <dbReference type="ARBA" id="ARBA00006924"/>
    </source>
</evidence>
<keyword evidence="4" id="KW-0862">Zinc</keyword>
<dbReference type="InterPro" id="IPR050134">
    <property type="entry name" value="NAD-dep_sirtuin_deacylases"/>
</dbReference>
<dbReference type="Proteomes" id="UP001295740">
    <property type="component" value="Unassembled WGS sequence"/>
</dbReference>
<reference evidence="7" key="1">
    <citation type="submission" date="2023-10" db="EMBL/GenBank/DDBJ databases">
        <authorList>
            <person name="Hackl T."/>
        </authorList>
    </citation>
    <scope>NUCLEOTIDE SEQUENCE</scope>
</reference>
<keyword evidence="3" id="KW-0520">NAD</keyword>
<dbReference type="PANTHER" id="PTHR11085:SF10">
    <property type="entry name" value="NAD-DEPENDENT PROTEIN DEACYLASE SIRTUIN-5, MITOCHONDRIAL-RELATED"/>
    <property type="match status" value="1"/>
</dbReference>
<dbReference type="EMBL" id="CAUWAG010000010">
    <property type="protein sequence ID" value="CAJ2508134.1"/>
    <property type="molecule type" value="Genomic_DNA"/>
</dbReference>
<feature type="binding site" evidence="4">
    <location>
        <position position="282"/>
    </location>
    <ligand>
        <name>Zn(2+)</name>
        <dbReference type="ChEBI" id="CHEBI:29105"/>
    </ligand>
</feature>
<keyword evidence="8" id="KW-1185">Reference proteome</keyword>
<dbReference type="AlphaFoldDB" id="A0AAI8VNG6"/>
<evidence type="ECO:0000313" key="7">
    <source>
        <dbReference type="EMBL" id="CAJ2508134.1"/>
    </source>
</evidence>
<gene>
    <name evidence="7" type="ORF">KHLLAP_LOCUS8602</name>
</gene>
<keyword evidence="2" id="KW-0808">Transferase</keyword>
<dbReference type="Gene3D" id="3.40.50.1220">
    <property type="entry name" value="TPP-binding domain"/>
    <property type="match status" value="2"/>
</dbReference>
<evidence type="ECO:0000256" key="4">
    <source>
        <dbReference type="PROSITE-ProRule" id="PRU00236"/>
    </source>
</evidence>
<dbReference type="Gene3D" id="3.30.1600.10">
    <property type="entry name" value="SIR2/SIRT2 'Small Domain"/>
    <property type="match status" value="1"/>
</dbReference>
<feature type="active site" description="Proton acceptor" evidence="4">
    <location>
        <position position="157"/>
    </location>
</feature>
<accession>A0AAI8VNG6</accession>
<dbReference type="PANTHER" id="PTHR11085">
    <property type="entry name" value="NAD-DEPENDENT PROTEIN DEACYLASE SIRTUIN-5, MITOCHONDRIAL-RELATED"/>
    <property type="match status" value="1"/>
</dbReference>
<dbReference type="SUPFAM" id="SSF52467">
    <property type="entry name" value="DHS-like NAD/FAD-binding domain"/>
    <property type="match status" value="1"/>
</dbReference>
<evidence type="ECO:0000256" key="3">
    <source>
        <dbReference type="ARBA" id="ARBA00023027"/>
    </source>
</evidence>
<evidence type="ECO:0000259" key="6">
    <source>
        <dbReference type="PROSITE" id="PS50305"/>
    </source>
</evidence>
<dbReference type="InterPro" id="IPR003000">
    <property type="entry name" value="Sirtuin"/>
</dbReference>
<feature type="domain" description="Deacetylase sirtuin-type" evidence="6">
    <location>
        <begin position="13"/>
        <end position="394"/>
    </location>
</feature>
<dbReference type="InterPro" id="IPR026590">
    <property type="entry name" value="Ssirtuin_cat_dom"/>
</dbReference>
<comment type="caution">
    <text evidence="7">The sequence shown here is derived from an EMBL/GenBank/DDBJ whole genome shotgun (WGS) entry which is preliminary data.</text>
</comment>
<evidence type="ECO:0000256" key="2">
    <source>
        <dbReference type="ARBA" id="ARBA00022679"/>
    </source>
</evidence>
<organism evidence="7 8">
    <name type="scientific">Anthostomella pinea</name>
    <dbReference type="NCBI Taxonomy" id="933095"/>
    <lineage>
        <taxon>Eukaryota</taxon>
        <taxon>Fungi</taxon>
        <taxon>Dikarya</taxon>
        <taxon>Ascomycota</taxon>
        <taxon>Pezizomycotina</taxon>
        <taxon>Sordariomycetes</taxon>
        <taxon>Xylariomycetidae</taxon>
        <taxon>Xylariales</taxon>
        <taxon>Xylariaceae</taxon>
        <taxon>Anthostomella</taxon>
    </lineage>
</organism>
<dbReference type="PROSITE" id="PS50305">
    <property type="entry name" value="SIRTUIN"/>
    <property type="match status" value="1"/>
</dbReference>
<dbReference type="InterPro" id="IPR029035">
    <property type="entry name" value="DHS-like_NAD/FAD-binding_dom"/>
</dbReference>
<feature type="binding site" evidence="4">
    <location>
        <position position="285"/>
    </location>
    <ligand>
        <name>Zn(2+)</name>
        <dbReference type="ChEBI" id="CHEBI:29105"/>
    </ligand>
</feature>
<dbReference type="InterPro" id="IPR026591">
    <property type="entry name" value="Sirtuin_cat_small_dom_sf"/>
</dbReference>
<feature type="compositionally biased region" description="Basic and acidic residues" evidence="5">
    <location>
        <begin position="232"/>
        <end position="243"/>
    </location>
</feature>
<dbReference type="GO" id="GO:0070403">
    <property type="term" value="F:NAD+ binding"/>
    <property type="evidence" value="ECO:0007669"/>
    <property type="project" value="InterPro"/>
</dbReference>
<feature type="binding site" evidence="4">
    <location>
        <position position="165"/>
    </location>
    <ligand>
        <name>Zn(2+)</name>
        <dbReference type="ChEBI" id="CHEBI:29105"/>
    </ligand>
</feature>
<name>A0AAI8VNG6_9PEZI</name>
<proteinExistence type="inferred from homology"/>
<dbReference type="Pfam" id="PF02146">
    <property type="entry name" value="SIR2"/>
    <property type="match status" value="2"/>
</dbReference>
<feature type="region of interest" description="Disordered" evidence="5">
    <location>
        <begin position="232"/>
        <end position="265"/>
    </location>
</feature>
<protein>
    <submittedName>
        <fullName evidence="7">Uu.00g093200.m01.CDS01</fullName>
    </submittedName>
</protein>
<sequence length="394" mass="42378">MAQPRSPTEDPSVDLDPAAVADFHASLRSARRVIAVIGAGLSAASGLPTYRGAGGLWRNHDVTMIASPVSFIRDPGLVWQFNTYWRHLVLSAKPNAAHFALAELAKRMGTHGEGNAGVDGNGNEEAGDNLGFVMLTQNIDGLSARADHPAECLKQLHGCLLDLRCWDAGGCGYVEYGNLTNPVVPALAMDEEDIKRGLGKPGPVESKLMPKASMGLLEGIARKNRQIMGEQYQEKNSRQRDVAPLKPPSEAASGRDGVTLPPPADLEIIPEPRIAAADLPQCPRCKKNLLRPRVIWFGENLPADVVEEVDAIFADPEPIDLCLVIGTSSSVWPAAGYTLEARKKGARVAVVNTDPADAKGMRPEDWTFVGDAAAVVPVLLEPVIGQRDEWMREV</sequence>
<keyword evidence="4" id="KW-0479">Metal-binding</keyword>
<comment type="similarity">
    <text evidence="1">Belongs to the sirtuin family. Class I subfamily.</text>
</comment>
<dbReference type="GO" id="GO:0005634">
    <property type="term" value="C:nucleus"/>
    <property type="evidence" value="ECO:0007669"/>
    <property type="project" value="TreeGrafter"/>
</dbReference>
<dbReference type="GO" id="GO:0046872">
    <property type="term" value="F:metal ion binding"/>
    <property type="evidence" value="ECO:0007669"/>
    <property type="project" value="UniProtKB-KW"/>
</dbReference>
<evidence type="ECO:0000256" key="5">
    <source>
        <dbReference type="SAM" id="MobiDB-lite"/>
    </source>
</evidence>
<evidence type="ECO:0000313" key="8">
    <source>
        <dbReference type="Proteomes" id="UP001295740"/>
    </source>
</evidence>
<dbReference type="GO" id="GO:0017136">
    <property type="term" value="F:histone deacetylase activity, NAD-dependent"/>
    <property type="evidence" value="ECO:0007669"/>
    <property type="project" value="TreeGrafter"/>
</dbReference>